<gene>
    <name evidence="2" type="ORF">PSTG_10866</name>
</gene>
<organism evidence="2 3">
    <name type="scientific">Puccinia striiformis f. sp. tritici PST-78</name>
    <dbReference type="NCBI Taxonomy" id="1165861"/>
    <lineage>
        <taxon>Eukaryota</taxon>
        <taxon>Fungi</taxon>
        <taxon>Dikarya</taxon>
        <taxon>Basidiomycota</taxon>
        <taxon>Pucciniomycotina</taxon>
        <taxon>Pucciniomycetes</taxon>
        <taxon>Pucciniales</taxon>
        <taxon>Pucciniaceae</taxon>
        <taxon>Puccinia</taxon>
    </lineage>
</organism>
<sequence length="193" mass="21667">MQLTSIVRCLDAIIEWQKDKGHGPARQYCITSNDLNLAKDLIQDKYFKLAKWQPDWIKEAIRLAREMWETHCKTSPQPAATRDANARPKPAPTSVLAGLSGASEARAGQVMMDPLNVWLAGPLHLDEEGLPVNLLKWWIKEGCSGNTYGGLLQMALDVLSCPGEFCYFFSTPTTVDVERLFSFGRDYVSNPRH</sequence>
<dbReference type="AlphaFoldDB" id="A0A0L0V9D8"/>
<accession>A0A0L0V9D8</accession>
<evidence type="ECO:0000313" key="3">
    <source>
        <dbReference type="Proteomes" id="UP000054564"/>
    </source>
</evidence>
<name>A0A0L0V9D8_9BASI</name>
<evidence type="ECO:0008006" key="4">
    <source>
        <dbReference type="Google" id="ProtNLM"/>
    </source>
</evidence>
<evidence type="ECO:0000313" key="2">
    <source>
        <dbReference type="EMBL" id="KNE95806.1"/>
    </source>
</evidence>
<protein>
    <recommendedName>
        <fullName evidence="4">HAT C-terminal dimerisation domain-containing protein</fullName>
    </recommendedName>
</protein>
<dbReference type="EMBL" id="AJIL01000091">
    <property type="protein sequence ID" value="KNE95806.1"/>
    <property type="molecule type" value="Genomic_DNA"/>
</dbReference>
<feature type="region of interest" description="Disordered" evidence="1">
    <location>
        <begin position="74"/>
        <end position="93"/>
    </location>
</feature>
<dbReference type="SUPFAM" id="SSF53098">
    <property type="entry name" value="Ribonuclease H-like"/>
    <property type="match status" value="1"/>
</dbReference>
<evidence type="ECO:0000256" key="1">
    <source>
        <dbReference type="SAM" id="MobiDB-lite"/>
    </source>
</evidence>
<keyword evidence="3" id="KW-1185">Reference proteome</keyword>
<proteinExistence type="predicted"/>
<comment type="caution">
    <text evidence="2">The sequence shown here is derived from an EMBL/GenBank/DDBJ whole genome shotgun (WGS) entry which is preliminary data.</text>
</comment>
<reference evidence="3" key="1">
    <citation type="submission" date="2014-03" db="EMBL/GenBank/DDBJ databases">
        <title>The Genome Sequence of Puccinia striiformis f. sp. tritici PST-78.</title>
        <authorList>
            <consortium name="The Broad Institute Genome Sequencing Platform"/>
            <person name="Cuomo C."/>
            <person name="Hulbert S."/>
            <person name="Chen X."/>
            <person name="Walker B."/>
            <person name="Young S.K."/>
            <person name="Zeng Q."/>
            <person name="Gargeya S."/>
            <person name="Fitzgerald M."/>
            <person name="Haas B."/>
            <person name="Abouelleil A."/>
            <person name="Alvarado L."/>
            <person name="Arachchi H.M."/>
            <person name="Berlin A.M."/>
            <person name="Chapman S.B."/>
            <person name="Goldberg J."/>
            <person name="Griggs A."/>
            <person name="Gujja S."/>
            <person name="Hansen M."/>
            <person name="Howarth C."/>
            <person name="Imamovic A."/>
            <person name="Larimer J."/>
            <person name="McCowan C."/>
            <person name="Montmayeur A."/>
            <person name="Murphy C."/>
            <person name="Neiman D."/>
            <person name="Pearson M."/>
            <person name="Priest M."/>
            <person name="Roberts A."/>
            <person name="Saif S."/>
            <person name="Shea T."/>
            <person name="Sisk P."/>
            <person name="Sykes S."/>
            <person name="Wortman J."/>
            <person name="Nusbaum C."/>
            <person name="Birren B."/>
        </authorList>
    </citation>
    <scope>NUCLEOTIDE SEQUENCE [LARGE SCALE GENOMIC DNA]</scope>
    <source>
        <strain evidence="3">race PST-78</strain>
    </source>
</reference>
<dbReference type="InterPro" id="IPR012337">
    <property type="entry name" value="RNaseH-like_sf"/>
</dbReference>
<dbReference type="Proteomes" id="UP000054564">
    <property type="component" value="Unassembled WGS sequence"/>
</dbReference>